<comment type="caution">
    <text evidence="3">The sequence shown here is derived from an EMBL/GenBank/DDBJ whole genome shotgun (WGS) entry which is preliminary data.</text>
</comment>
<feature type="domain" description="MADF" evidence="2">
    <location>
        <begin position="15"/>
        <end position="112"/>
    </location>
</feature>
<dbReference type="SMART" id="SM00595">
    <property type="entry name" value="MADF"/>
    <property type="match status" value="1"/>
</dbReference>
<dbReference type="Proteomes" id="UP001292094">
    <property type="component" value="Unassembled WGS sequence"/>
</dbReference>
<sequence length="348" mass="38256">MAFSRVQWTTEAVTVLIDKVRAIPVLWNSEHPQYKKKTLRRQLYGKVALELQVLFPDIEGINAENAMQKFSMLKSSFRREEGKIKSQKNDSGSYLTRWSLFKKLSFLSESTNYEANLQYNNQSPPPLGTKYEANLKLTNHSSPSLENNPITCIGQTSGHGCEVVGQGRVISLRPIKAETGATALEELACDGESNKGTYEVNTEYCSDQSTTASPPSSPLPPPIPLSITLGTGGVQPGEGASKDCGVSYTHPTTGFARPLPRKRKKSIIHQENNSFNSDTFGFLKAAVMAQQAAENMTVAKAAGNVVESVLRDIPLYRQLEGRMASCPTDPRLALITVRRMNLKPMTAE</sequence>
<reference evidence="3" key="1">
    <citation type="submission" date="2023-11" db="EMBL/GenBank/DDBJ databases">
        <title>Genome assemblies of two species of porcelain crab, Petrolisthes cinctipes and Petrolisthes manimaculis (Anomura: Porcellanidae).</title>
        <authorList>
            <person name="Angst P."/>
        </authorList>
    </citation>
    <scope>NUCLEOTIDE SEQUENCE</scope>
    <source>
        <strain evidence="3">PB745_02</strain>
        <tissue evidence="3">Gill</tissue>
    </source>
</reference>
<keyword evidence="4" id="KW-1185">Reference proteome</keyword>
<gene>
    <name evidence="3" type="ORF">Pmani_011711</name>
</gene>
<proteinExistence type="predicted"/>
<dbReference type="PANTHER" id="PTHR12243">
    <property type="entry name" value="MADF DOMAIN TRANSCRIPTION FACTOR"/>
    <property type="match status" value="1"/>
</dbReference>
<dbReference type="InterPro" id="IPR006578">
    <property type="entry name" value="MADF-dom"/>
</dbReference>
<organism evidence="3 4">
    <name type="scientific">Petrolisthes manimaculis</name>
    <dbReference type="NCBI Taxonomy" id="1843537"/>
    <lineage>
        <taxon>Eukaryota</taxon>
        <taxon>Metazoa</taxon>
        <taxon>Ecdysozoa</taxon>
        <taxon>Arthropoda</taxon>
        <taxon>Crustacea</taxon>
        <taxon>Multicrustacea</taxon>
        <taxon>Malacostraca</taxon>
        <taxon>Eumalacostraca</taxon>
        <taxon>Eucarida</taxon>
        <taxon>Decapoda</taxon>
        <taxon>Pleocyemata</taxon>
        <taxon>Anomura</taxon>
        <taxon>Galatheoidea</taxon>
        <taxon>Porcellanidae</taxon>
        <taxon>Petrolisthes</taxon>
    </lineage>
</organism>
<name>A0AAE1Q1Y7_9EUCA</name>
<dbReference type="AlphaFoldDB" id="A0AAE1Q1Y7"/>
<dbReference type="Pfam" id="PF10545">
    <property type="entry name" value="MADF_DNA_bdg"/>
    <property type="match status" value="1"/>
</dbReference>
<dbReference type="PROSITE" id="PS51029">
    <property type="entry name" value="MADF"/>
    <property type="match status" value="1"/>
</dbReference>
<evidence type="ECO:0000313" key="4">
    <source>
        <dbReference type="Proteomes" id="UP001292094"/>
    </source>
</evidence>
<dbReference type="InterPro" id="IPR039353">
    <property type="entry name" value="TF_Adf1"/>
</dbReference>
<evidence type="ECO:0000256" key="1">
    <source>
        <dbReference type="SAM" id="MobiDB-lite"/>
    </source>
</evidence>
<accession>A0AAE1Q1Y7</accession>
<dbReference type="PANTHER" id="PTHR12243:SF67">
    <property type="entry name" value="COREPRESSOR OF PANGOLIN, ISOFORM A-RELATED"/>
    <property type="match status" value="1"/>
</dbReference>
<dbReference type="EMBL" id="JAWZYT010000941">
    <property type="protein sequence ID" value="KAK4317182.1"/>
    <property type="molecule type" value="Genomic_DNA"/>
</dbReference>
<evidence type="ECO:0000259" key="2">
    <source>
        <dbReference type="PROSITE" id="PS51029"/>
    </source>
</evidence>
<feature type="region of interest" description="Disordered" evidence="1">
    <location>
        <begin position="239"/>
        <end position="262"/>
    </location>
</feature>
<evidence type="ECO:0000313" key="3">
    <source>
        <dbReference type="EMBL" id="KAK4317182.1"/>
    </source>
</evidence>
<protein>
    <recommendedName>
        <fullName evidence="2">MADF domain-containing protein</fullName>
    </recommendedName>
</protein>